<reference evidence="3 4" key="1">
    <citation type="journal article" date="2013" name="Antonie Van Leeuwenhoek">
        <title>Echinimonas agarilytica gen. nov., sp. nov., a new gammaproteobacterium isolated from the sea urchin Strongylocentrotus intermedius.</title>
        <authorList>
            <person name="Nedashkovskaya O.I."/>
            <person name="Stenkova A.M."/>
            <person name="Zhukova N.V."/>
            <person name="Van Trappen S."/>
            <person name="Lee J.S."/>
            <person name="Kim S.B."/>
        </authorList>
    </citation>
    <scope>NUCLEOTIDE SEQUENCE [LARGE SCALE GENOMIC DNA]</scope>
    <source>
        <strain evidence="3 4">KMM 6351</strain>
    </source>
</reference>
<evidence type="ECO:0000256" key="1">
    <source>
        <dbReference type="SAM" id="MobiDB-lite"/>
    </source>
</evidence>
<comment type="caution">
    <text evidence="3">The sequence shown here is derived from an EMBL/GenBank/DDBJ whole genome shotgun (WGS) entry which is preliminary data.</text>
</comment>
<evidence type="ECO:0000256" key="2">
    <source>
        <dbReference type="SAM" id="SignalP"/>
    </source>
</evidence>
<dbReference type="RefSeq" id="WP_251259849.1">
    <property type="nucleotide sequence ID" value="NZ_JAMQGP010000001.1"/>
</dbReference>
<sequence>MLTPIRSFVIIVVTSLFTLTAFADTVTLKDGRVIEGDFVSRDDTSLVLNVGGFNTTIPLDQIAGMTMGAATAAPAPATPAKEPVKAAPAPEPKPVAKAPPPPSIVSSGTSITIRLGQGISTRSNNSGERFSGVLESDLVASDGKVVAKRGSQIYGRIHQAKRSGRLTGKPALTLELTEIMVNNQMKAVVTETWNAAGPSATGGLVKRTAGAAAIGGLIDGSDGAKTGAKVGAGASILVGKEDININSGTLMDFRLRTPFQP</sequence>
<feature type="compositionally biased region" description="Low complexity" evidence="1">
    <location>
        <begin position="73"/>
        <end position="88"/>
    </location>
</feature>
<proteinExistence type="predicted"/>
<keyword evidence="4" id="KW-1185">Reference proteome</keyword>
<feature type="chain" id="PRO_5041208326" evidence="2">
    <location>
        <begin position="24"/>
        <end position="261"/>
    </location>
</feature>
<dbReference type="EMBL" id="JAMQGP010000001">
    <property type="protein sequence ID" value="MCM2678485.1"/>
    <property type="molecule type" value="Genomic_DNA"/>
</dbReference>
<organism evidence="3 4">
    <name type="scientific">Echinimonas agarilytica</name>
    <dbReference type="NCBI Taxonomy" id="1215918"/>
    <lineage>
        <taxon>Bacteria</taxon>
        <taxon>Pseudomonadati</taxon>
        <taxon>Pseudomonadota</taxon>
        <taxon>Gammaproteobacteria</taxon>
        <taxon>Alteromonadales</taxon>
        <taxon>Echinimonadaceae</taxon>
        <taxon>Echinimonas</taxon>
    </lineage>
</organism>
<evidence type="ECO:0000313" key="3">
    <source>
        <dbReference type="EMBL" id="MCM2678485.1"/>
    </source>
</evidence>
<dbReference type="Proteomes" id="UP001165393">
    <property type="component" value="Unassembled WGS sequence"/>
</dbReference>
<feature type="signal peptide" evidence="2">
    <location>
        <begin position="1"/>
        <end position="23"/>
    </location>
</feature>
<keyword evidence="2" id="KW-0732">Signal</keyword>
<name>A0AA41W4A2_9GAMM</name>
<feature type="region of interest" description="Disordered" evidence="1">
    <location>
        <begin position="73"/>
        <end position="107"/>
    </location>
</feature>
<feature type="compositionally biased region" description="Pro residues" evidence="1">
    <location>
        <begin position="89"/>
        <end position="103"/>
    </location>
</feature>
<gene>
    <name evidence="3" type="ORF">NAF29_02220</name>
</gene>
<protein>
    <submittedName>
        <fullName evidence="3">Rho-binding antiterminator</fullName>
    </submittedName>
</protein>
<dbReference type="AlphaFoldDB" id="A0AA41W4A2"/>
<evidence type="ECO:0000313" key="4">
    <source>
        <dbReference type="Proteomes" id="UP001165393"/>
    </source>
</evidence>
<accession>A0AA41W4A2</accession>